<dbReference type="AlphaFoldDB" id="A0A3R9QTA3"/>
<sequence length="294" mass="34058">MPNVFSELPKVSFKFSLDVATVYAIEMALHAHKIEMRVEKQPFSEELLEEWREALSLPNLFWHLRAFTCGRGNFNAKVKRLGEHIILPLLQKSMKIYEDHWKAILPSLRNNVSPLLQAWKIHGREILKGICSASRLEWNIKEIKVFFVEPIAGGNGSAMGDAFPEEGSITFEAAKSPLPVCLHGFTHEIAHLNTTDIIYQEDIRRKVLAECANELVAQQALIEAKILNKLDFDDPIRDIEVWKTESRQEFLYDPEELKQIVENWWFDHLESKKNLRESIKDLFEEALPKMPLKQ</sequence>
<gene>
    <name evidence="1" type="ORF">D6D85_12845</name>
</gene>
<proteinExistence type="predicted"/>
<dbReference type="EMBL" id="RCOS01000143">
    <property type="protein sequence ID" value="RSN72683.1"/>
    <property type="molecule type" value="Genomic_DNA"/>
</dbReference>
<evidence type="ECO:0000313" key="1">
    <source>
        <dbReference type="EMBL" id="RSN72683.1"/>
    </source>
</evidence>
<reference evidence="1 2" key="1">
    <citation type="submission" date="2018-10" db="EMBL/GenBank/DDBJ databases">
        <title>Co-occurring genomic capacity for anaerobic methane metabolism and dissimilatory sulfite reduction discovered in the Korarchaeota.</title>
        <authorList>
            <person name="Mckay L.J."/>
            <person name="Dlakic M."/>
            <person name="Fields M.W."/>
            <person name="Delmont T.O."/>
            <person name="Eren A.M."/>
            <person name="Jay Z.J."/>
            <person name="Klingelsmith K.B."/>
            <person name="Rusch D.B."/>
            <person name="Inskeep W.P."/>
        </authorList>
    </citation>
    <scope>NUCLEOTIDE SEQUENCE [LARGE SCALE GENOMIC DNA]</scope>
    <source>
        <strain evidence="1 2">MDKW</strain>
    </source>
</reference>
<organism evidence="1 2">
    <name type="scientific">Candidatus Methanodesulfokora washburnensis</name>
    <dbReference type="NCBI Taxonomy" id="2478471"/>
    <lineage>
        <taxon>Archaea</taxon>
        <taxon>Thermoproteota</taxon>
        <taxon>Candidatus Korarchaeia</taxon>
        <taxon>Candidatus Korarchaeia incertae sedis</taxon>
        <taxon>Candidatus Methanodesulfokora</taxon>
    </lineage>
</organism>
<name>A0A3R9QTA3_9CREN</name>
<evidence type="ECO:0000313" key="2">
    <source>
        <dbReference type="Proteomes" id="UP000277582"/>
    </source>
</evidence>
<accession>A0A3R9QTA3</accession>
<comment type="caution">
    <text evidence="1">The sequence shown here is derived from an EMBL/GenBank/DDBJ whole genome shotgun (WGS) entry which is preliminary data.</text>
</comment>
<dbReference type="Proteomes" id="UP000277582">
    <property type="component" value="Unassembled WGS sequence"/>
</dbReference>
<keyword evidence="2" id="KW-1185">Reference proteome</keyword>
<dbReference type="RefSeq" id="WP_125672359.1">
    <property type="nucleotide sequence ID" value="NZ_RCOS01000143.1"/>
</dbReference>
<protein>
    <submittedName>
        <fullName evidence="1">Uncharacterized protein</fullName>
    </submittedName>
</protein>